<reference evidence="2 3" key="1">
    <citation type="submission" date="2019-03" db="EMBL/GenBank/DDBJ databases">
        <title>Rhodosporidium diobovatum UCD-FST 08-225 genome sequencing, assembly, and annotation.</title>
        <authorList>
            <person name="Fakankun I.U."/>
            <person name="Fristensky B."/>
            <person name="Levin D.B."/>
        </authorList>
    </citation>
    <scope>NUCLEOTIDE SEQUENCE [LARGE SCALE GENOMIC DNA]</scope>
    <source>
        <strain evidence="2 3">UCD-FST 08-225</strain>
    </source>
</reference>
<feature type="compositionally biased region" description="Low complexity" evidence="1">
    <location>
        <begin position="389"/>
        <end position="410"/>
    </location>
</feature>
<feature type="compositionally biased region" description="Pro residues" evidence="1">
    <location>
        <begin position="614"/>
        <end position="629"/>
    </location>
</feature>
<feature type="compositionally biased region" description="Low complexity" evidence="1">
    <location>
        <begin position="525"/>
        <end position="545"/>
    </location>
</feature>
<dbReference type="AlphaFoldDB" id="A0A5C5FV69"/>
<feature type="compositionally biased region" description="Pro residues" evidence="1">
    <location>
        <begin position="686"/>
        <end position="699"/>
    </location>
</feature>
<dbReference type="EMBL" id="SOZI01000062">
    <property type="protein sequence ID" value="TNY20620.1"/>
    <property type="molecule type" value="Genomic_DNA"/>
</dbReference>
<gene>
    <name evidence="2" type="ORF">DMC30DRAFT_245210</name>
</gene>
<protein>
    <submittedName>
        <fullName evidence="2">Uncharacterized protein</fullName>
    </submittedName>
</protein>
<feature type="compositionally biased region" description="Basic and acidic residues" evidence="1">
    <location>
        <begin position="729"/>
        <end position="746"/>
    </location>
</feature>
<feature type="compositionally biased region" description="Basic and acidic residues" evidence="1">
    <location>
        <begin position="377"/>
        <end position="388"/>
    </location>
</feature>
<feature type="region of interest" description="Disordered" evidence="1">
    <location>
        <begin position="371"/>
        <end position="767"/>
    </location>
</feature>
<feature type="region of interest" description="Disordered" evidence="1">
    <location>
        <begin position="100"/>
        <end position="119"/>
    </location>
</feature>
<accession>A0A5C5FV69</accession>
<keyword evidence="3" id="KW-1185">Reference proteome</keyword>
<organism evidence="2 3">
    <name type="scientific">Rhodotorula diobovata</name>
    <dbReference type="NCBI Taxonomy" id="5288"/>
    <lineage>
        <taxon>Eukaryota</taxon>
        <taxon>Fungi</taxon>
        <taxon>Dikarya</taxon>
        <taxon>Basidiomycota</taxon>
        <taxon>Pucciniomycotina</taxon>
        <taxon>Microbotryomycetes</taxon>
        <taxon>Sporidiobolales</taxon>
        <taxon>Sporidiobolaceae</taxon>
        <taxon>Rhodotorula</taxon>
    </lineage>
</organism>
<feature type="compositionally biased region" description="Acidic residues" evidence="1">
    <location>
        <begin position="670"/>
        <end position="685"/>
    </location>
</feature>
<feature type="compositionally biased region" description="Pro residues" evidence="1">
    <location>
        <begin position="575"/>
        <end position="598"/>
    </location>
</feature>
<name>A0A5C5FV69_9BASI</name>
<feature type="compositionally biased region" description="Low complexity" evidence="1">
    <location>
        <begin position="700"/>
        <end position="709"/>
    </location>
</feature>
<sequence>MNDSSPPQYSPTLAASSSSAPHILVNLAPPPEATSFQLGFLGHGQAYVAGEVQLKHVGTSPRFSRLEVCFRGVERGAHPDDLDIDLFEQRLVLWGEGAAGTSSSASATTSTTNDAAAFPPSSTPFKLELTPDLPVCIHAPTSSSLSYTLTATLFPTDPAALPLVRSSPVHLVRTSPPGSLLTGSAASLPRTVSAAAPLAFSVRLARTAFRRSEPVELTTRIEVPDAQAVAAGLRLRTVSAELVRTITAVGVSHLRAPSADGRGGEGEGEGEAEAEEAPAAVEPQVHRTVLAHSGKSARFSPSRPIIIRLVLHPPVEPSCESIAQSTILHSVSFAVVVTIGLVNASASPSTARTASLPPDAVLSQEVLILPDLPPSSRSDKQKEVDREYSASVGSFAPSPSPPSTAEAWSPLDAPVPTYVERSEHDPGESLPPPPLAPAAAGSSSQWHLPPPPLDYGASHSPSTLPPSPGGGTLSAADVPYAMLYPTDVDEEGGGEEEEYDGYEELSLPATLSTRLPPPAIDDDVSPPSVGEPSSVAGLALAAARGRVVDARGGGDARSDGVRERDEEGEAGGAETPPPDDFAPYDPPPPLVPPPPPPLADLDVPGAYPHADKSAPPPSFDPRAPLPPPSDARAAEPASPPPHIDFRPLPFEDAPTALGAPSTPPERAPDDREDGPDGPDDADDADPPPPASGLPPPYFGSPPRGVGPSPGSLPPLPALAPAPASGADAPRGRGDARPPPYEQRDGGEGMGRGRRRGVGSRGEEERVL</sequence>
<evidence type="ECO:0000313" key="2">
    <source>
        <dbReference type="EMBL" id="TNY20620.1"/>
    </source>
</evidence>
<dbReference type="OrthoDB" id="2536659at2759"/>
<feature type="compositionally biased region" description="Acidic residues" evidence="1">
    <location>
        <begin position="266"/>
        <end position="276"/>
    </location>
</feature>
<proteinExistence type="predicted"/>
<feature type="region of interest" description="Disordered" evidence="1">
    <location>
        <begin position="255"/>
        <end position="281"/>
    </location>
</feature>
<evidence type="ECO:0000256" key="1">
    <source>
        <dbReference type="SAM" id="MobiDB-lite"/>
    </source>
</evidence>
<evidence type="ECO:0000313" key="3">
    <source>
        <dbReference type="Proteomes" id="UP000311382"/>
    </source>
</evidence>
<feature type="compositionally biased region" description="Basic and acidic residues" evidence="1">
    <location>
        <begin position="546"/>
        <end position="565"/>
    </location>
</feature>
<feature type="compositionally biased region" description="Acidic residues" evidence="1">
    <location>
        <begin position="487"/>
        <end position="503"/>
    </location>
</feature>
<dbReference type="Proteomes" id="UP000311382">
    <property type="component" value="Unassembled WGS sequence"/>
</dbReference>
<feature type="compositionally biased region" description="Low complexity" evidence="1">
    <location>
        <begin position="100"/>
        <end position="117"/>
    </location>
</feature>
<comment type="caution">
    <text evidence="2">The sequence shown here is derived from an EMBL/GenBank/DDBJ whole genome shotgun (WGS) entry which is preliminary data.</text>
</comment>
<dbReference type="STRING" id="5288.A0A5C5FV69"/>
<feature type="compositionally biased region" description="Pro residues" evidence="1">
    <location>
        <begin position="710"/>
        <end position="719"/>
    </location>
</feature>